<keyword evidence="6" id="KW-0333">Golgi apparatus</keyword>
<dbReference type="InterPro" id="IPR027059">
    <property type="entry name" value="Coatomer_dsu"/>
</dbReference>
<keyword evidence="3 6" id="KW-0813">Transport</keyword>
<dbReference type="OrthoDB" id="10266042at2759"/>
<dbReference type="InterPro" id="IPR011012">
    <property type="entry name" value="Longin-like_dom_sf"/>
</dbReference>
<name>A0A1E4TIY9_9ASCO</name>
<sequence length="255" mass="28319">MAVLAASIFTKTGKPVISRQFKEISRGSVDSLLSAFTKLWTGGTQSGSQHTLIEDGNSRYLYQPTGDVYVVLVTSKSSNIMQDISSLRLFSQVVTQTCRNCTEQEVLDNAFELFAAFDEIIALGYRENVTLNQVRTFLAMESHEEKIHEIIARNKELEASEERKRRAKQLEIQRRELAKQKAMTARTSMASMSHHQPQYIPVRGPEVETTSGGTDFDEFDSHSQLLSGQSSFSGRPTGGSGKKGMSLGSKKTRAL</sequence>
<feature type="compositionally biased region" description="Low complexity" evidence="9">
    <location>
        <begin position="222"/>
        <end position="234"/>
    </location>
</feature>
<dbReference type="FunFam" id="3.30.450.60:FF:000003">
    <property type="entry name" value="Coatomer subunit delta"/>
    <property type="match status" value="1"/>
</dbReference>
<dbReference type="AlphaFoldDB" id="A0A1E4TIY9"/>
<feature type="region of interest" description="Disordered" evidence="9">
    <location>
        <begin position="203"/>
        <end position="255"/>
    </location>
</feature>
<evidence type="ECO:0000256" key="8">
    <source>
        <dbReference type="SAM" id="Coils"/>
    </source>
</evidence>
<keyword evidence="6" id="KW-0968">Cytoplasmic vesicle</keyword>
<proteinExistence type="inferred from homology"/>
<dbReference type="Proteomes" id="UP000095023">
    <property type="component" value="Unassembled WGS sequence"/>
</dbReference>
<gene>
    <name evidence="11" type="ORF">CANCADRAFT_287</name>
</gene>
<dbReference type="GO" id="GO:0051645">
    <property type="term" value="P:Golgi localization"/>
    <property type="evidence" value="ECO:0007669"/>
    <property type="project" value="TreeGrafter"/>
</dbReference>
<evidence type="ECO:0000256" key="3">
    <source>
        <dbReference type="ARBA" id="ARBA00022448"/>
    </source>
</evidence>
<dbReference type="CDD" id="cd14830">
    <property type="entry name" value="Delta_COP_N"/>
    <property type="match status" value="1"/>
</dbReference>
<dbReference type="GO" id="GO:0006890">
    <property type="term" value="P:retrograde vesicle-mediated transport, Golgi to endoplasmic reticulum"/>
    <property type="evidence" value="ECO:0007669"/>
    <property type="project" value="UniProtKB-UniRule"/>
</dbReference>
<dbReference type="GO" id="GO:0015031">
    <property type="term" value="P:protein transport"/>
    <property type="evidence" value="ECO:0007669"/>
    <property type="project" value="UniProtKB-KW"/>
</dbReference>
<evidence type="ECO:0000256" key="5">
    <source>
        <dbReference type="ARBA" id="ARBA00022927"/>
    </source>
</evidence>
<comment type="similarity">
    <text evidence="1 6">Belongs to the adaptor complexes medium subunit family. Delta-COP subfamily.</text>
</comment>
<dbReference type="PANTHER" id="PTHR10121:SF0">
    <property type="entry name" value="COATOMER SUBUNIT DELTA"/>
    <property type="match status" value="1"/>
</dbReference>
<dbReference type="EMBL" id="KV453841">
    <property type="protein sequence ID" value="ODV91711.1"/>
    <property type="molecule type" value="Genomic_DNA"/>
</dbReference>
<evidence type="ECO:0000256" key="9">
    <source>
        <dbReference type="SAM" id="MobiDB-lite"/>
    </source>
</evidence>
<evidence type="ECO:0000313" key="12">
    <source>
        <dbReference type="Proteomes" id="UP000095023"/>
    </source>
</evidence>
<organism evidence="11 12">
    <name type="scientific">Tortispora caseinolytica NRRL Y-17796</name>
    <dbReference type="NCBI Taxonomy" id="767744"/>
    <lineage>
        <taxon>Eukaryota</taxon>
        <taxon>Fungi</taxon>
        <taxon>Dikarya</taxon>
        <taxon>Ascomycota</taxon>
        <taxon>Saccharomycotina</taxon>
        <taxon>Trigonopsidomycetes</taxon>
        <taxon>Trigonopsidales</taxon>
        <taxon>Trigonopsidaceae</taxon>
        <taxon>Tortispora</taxon>
    </lineage>
</organism>
<feature type="domain" description="AP complex mu/sigma subunit" evidence="10">
    <location>
        <begin position="7"/>
        <end position="135"/>
    </location>
</feature>
<evidence type="ECO:0000256" key="1">
    <source>
        <dbReference type="ARBA" id="ARBA00010516"/>
    </source>
</evidence>
<reference evidence="12" key="1">
    <citation type="submission" date="2016-02" db="EMBL/GenBank/DDBJ databases">
        <title>Comparative genomics of biotechnologically important yeasts.</title>
        <authorList>
            <consortium name="DOE Joint Genome Institute"/>
            <person name="Riley R."/>
            <person name="Haridas S."/>
            <person name="Wolfe K.H."/>
            <person name="Lopes M.R."/>
            <person name="Hittinger C.T."/>
            <person name="Goker M."/>
            <person name="Salamov A."/>
            <person name="Wisecaver J."/>
            <person name="Long T.M."/>
            <person name="Aerts A.L."/>
            <person name="Barry K."/>
            <person name="Choi C."/>
            <person name="Clum A."/>
            <person name="Coughlan A.Y."/>
            <person name="Deshpande S."/>
            <person name="Douglass A.P."/>
            <person name="Hanson S.J."/>
            <person name="Klenk H.-P."/>
            <person name="Labutti K."/>
            <person name="Lapidus A."/>
            <person name="Lindquist E."/>
            <person name="Lipzen A."/>
            <person name="Meier-Kolthoff J.P."/>
            <person name="Ohm R.A."/>
            <person name="Otillar R.P."/>
            <person name="Pangilinan J."/>
            <person name="Peng Y."/>
            <person name="Rokas A."/>
            <person name="Rosa C.A."/>
            <person name="Scheuner C."/>
            <person name="Sibirny A.A."/>
            <person name="Slot J.C."/>
            <person name="Stielow J.B."/>
            <person name="Sun H."/>
            <person name="Kurtzman C.P."/>
            <person name="Blackwell M."/>
            <person name="Jeffries T.W."/>
            <person name="Grigoriev I.V."/>
        </authorList>
    </citation>
    <scope>NUCLEOTIDE SEQUENCE [LARGE SCALE GENOMIC DNA]</scope>
    <source>
        <strain evidence="12">NRRL Y-17796</strain>
    </source>
</reference>
<dbReference type="PANTHER" id="PTHR10121">
    <property type="entry name" value="COATOMER SUBUNIT DELTA"/>
    <property type="match status" value="1"/>
</dbReference>
<evidence type="ECO:0000313" key="11">
    <source>
        <dbReference type="EMBL" id="ODV91711.1"/>
    </source>
</evidence>
<dbReference type="GO" id="GO:0000139">
    <property type="term" value="C:Golgi membrane"/>
    <property type="evidence" value="ECO:0007669"/>
    <property type="project" value="UniProtKB-SubCell"/>
</dbReference>
<comment type="subunit">
    <text evidence="2 6">Oligomeric complex that consists of at least the alpha, beta, beta', gamma, delta, epsilon and zeta subunits.</text>
</comment>
<dbReference type="GO" id="GO:0006888">
    <property type="term" value="P:endoplasmic reticulum to Golgi vesicle-mediated transport"/>
    <property type="evidence" value="ECO:0007669"/>
    <property type="project" value="TreeGrafter"/>
</dbReference>
<evidence type="ECO:0000256" key="7">
    <source>
        <dbReference type="RuleBase" id="RU366052"/>
    </source>
</evidence>
<evidence type="ECO:0000259" key="10">
    <source>
        <dbReference type="Pfam" id="PF01217"/>
    </source>
</evidence>
<dbReference type="Pfam" id="PF01217">
    <property type="entry name" value="Clat_adaptor_s"/>
    <property type="match status" value="1"/>
</dbReference>
<keyword evidence="12" id="KW-1185">Reference proteome</keyword>
<evidence type="ECO:0000256" key="2">
    <source>
        <dbReference type="ARBA" id="ARBA00011775"/>
    </source>
</evidence>
<comment type="subcellular location">
    <subcellularLocation>
        <location evidence="6 7">Cytoplasm</location>
    </subcellularLocation>
    <subcellularLocation>
        <location evidence="6 7">Cytoplasmic vesicle</location>
        <location evidence="6 7">COPI-coated vesicle membrane</location>
        <topology evidence="6 7">Peripheral membrane protein</topology>
        <orientation evidence="6 7">Cytoplasmic side</orientation>
    </subcellularLocation>
    <subcellularLocation>
        <location evidence="6 7">Golgi apparatus membrane</location>
        <topology evidence="6 7">Peripheral membrane protein</topology>
        <orientation evidence="6 7">Cytoplasmic side</orientation>
    </subcellularLocation>
</comment>
<dbReference type="Gene3D" id="3.30.450.60">
    <property type="match status" value="1"/>
</dbReference>
<comment type="function">
    <text evidence="6">The coatomer is a cytosolic protein complex that binds to dilysine motifs and reversibly associates with Golgi non-clathrin-coated vesicles, which further mediate biosynthetic protein transport from the ER, via the Golgi up to the trans Golgi network. Coatomer complex is required for budding from Golgi membranes, and is essential for the retrograde Golgi-to-ER transport of dilysine-tagged proteins.</text>
</comment>
<keyword evidence="5 6" id="KW-0653">Protein transport</keyword>
<keyword evidence="6" id="KW-0931">ER-Golgi transport</keyword>
<keyword evidence="6" id="KW-0472">Membrane</keyword>
<accession>A0A1E4TIY9</accession>
<keyword evidence="4 6" id="KW-0963">Cytoplasm</keyword>
<dbReference type="SUPFAM" id="SSF64356">
    <property type="entry name" value="SNARE-like"/>
    <property type="match status" value="1"/>
</dbReference>
<dbReference type="InterPro" id="IPR022775">
    <property type="entry name" value="AP_mu_sigma_su"/>
</dbReference>
<evidence type="ECO:0000256" key="6">
    <source>
        <dbReference type="RuleBase" id="RU364018"/>
    </source>
</evidence>
<feature type="coiled-coil region" evidence="8">
    <location>
        <begin position="140"/>
        <end position="180"/>
    </location>
</feature>
<keyword evidence="8" id="KW-0175">Coiled coil</keyword>
<evidence type="ECO:0000256" key="4">
    <source>
        <dbReference type="ARBA" id="ARBA00022490"/>
    </source>
</evidence>
<protein>
    <recommendedName>
        <fullName evidence="6">Coatomer subunit delta</fullName>
    </recommendedName>
</protein>
<dbReference type="GO" id="GO:0030126">
    <property type="term" value="C:COPI vesicle coat"/>
    <property type="evidence" value="ECO:0007669"/>
    <property type="project" value="UniProtKB-UniRule"/>
</dbReference>